<keyword evidence="7" id="KW-0732">Signal</keyword>
<dbReference type="InterPro" id="IPR054765">
    <property type="entry name" value="SLBB_dom"/>
</dbReference>
<keyword evidence="8" id="KW-0625">Polysaccharide transport</keyword>
<comment type="subcellular location">
    <subcellularLocation>
        <location evidence="1">Cell outer membrane</location>
        <topology evidence="1">Multi-pass membrane protein</topology>
    </subcellularLocation>
</comment>
<dbReference type="EMBL" id="JBHSDC010000029">
    <property type="protein sequence ID" value="MFC4233164.1"/>
    <property type="molecule type" value="Genomic_DNA"/>
</dbReference>
<evidence type="ECO:0000256" key="12">
    <source>
        <dbReference type="ARBA" id="ARBA00023139"/>
    </source>
</evidence>
<evidence type="ECO:0000256" key="5">
    <source>
        <dbReference type="ARBA" id="ARBA00022597"/>
    </source>
</evidence>
<keyword evidence="14" id="KW-0449">Lipoprotein</keyword>
<name>A0ABV8Q030_9BACT</name>
<evidence type="ECO:0000256" key="10">
    <source>
        <dbReference type="ARBA" id="ARBA00023114"/>
    </source>
</evidence>
<comment type="similarity">
    <text evidence="2">Belongs to the BexD/CtrA/VexA family.</text>
</comment>
<reference evidence="19" key="1">
    <citation type="journal article" date="2019" name="Int. J. Syst. Evol. Microbiol.">
        <title>The Global Catalogue of Microorganisms (GCM) 10K type strain sequencing project: providing services to taxonomists for standard genome sequencing and annotation.</title>
        <authorList>
            <consortium name="The Broad Institute Genomics Platform"/>
            <consortium name="The Broad Institute Genome Sequencing Center for Infectious Disease"/>
            <person name="Wu L."/>
            <person name="Ma J."/>
        </authorList>
    </citation>
    <scope>NUCLEOTIDE SEQUENCE [LARGE SCALE GENOMIC DNA]</scope>
    <source>
        <strain evidence="19">CECT 8010</strain>
    </source>
</reference>
<feature type="transmembrane region" description="Helical" evidence="15">
    <location>
        <begin position="215"/>
        <end position="236"/>
    </location>
</feature>
<keyword evidence="9" id="KW-0406">Ion transport</keyword>
<evidence type="ECO:0000256" key="1">
    <source>
        <dbReference type="ARBA" id="ARBA00004571"/>
    </source>
</evidence>
<gene>
    <name evidence="18" type="ORF">ACFOW1_14785</name>
</gene>
<accession>A0ABV8Q030</accession>
<evidence type="ECO:0000256" key="13">
    <source>
        <dbReference type="ARBA" id="ARBA00023237"/>
    </source>
</evidence>
<keyword evidence="5" id="KW-0762">Sugar transport</keyword>
<dbReference type="RefSeq" id="WP_379015331.1">
    <property type="nucleotide sequence ID" value="NZ_JBHSDC010000029.1"/>
</dbReference>
<dbReference type="Pfam" id="PF22461">
    <property type="entry name" value="SLBB_2"/>
    <property type="match status" value="1"/>
</dbReference>
<dbReference type="Proteomes" id="UP001595906">
    <property type="component" value="Unassembled WGS sequence"/>
</dbReference>
<keyword evidence="12" id="KW-0564">Palmitate</keyword>
<proteinExistence type="inferred from homology"/>
<keyword evidence="4" id="KW-1134">Transmembrane beta strand</keyword>
<keyword evidence="10" id="KW-0626">Porin</keyword>
<keyword evidence="19" id="KW-1185">Reference proteome</keyword>
<dbReference type="Pfam" id="PF02563">
    <property type="entry name" value="Poly_export"/>
    <property type="match status" value="1"/>
</dbReference>
<feature type="domain" description="SLBB" evidence="17">
    <location>
        <begin position="123"/>
        <end position="202"/>
    </location>
</feature>
<evidence type="ECO:0000256" key="6">
    <source>
        <dbReference type="ARBA" id="ARBA00022692"/>
    </source>
</evidence>
<evidence type="ECO:0000256" key="8">
    <source>
        <dbReference type="ARBA" id="ARBA00023047"/>
    </source>
</evidence>
<sequence length="238" mass="25674">MSNKNITYFPTLKDTSFVIKNNDFVPKIQKGDIISVIINSADPQSAALFSSINNMSAPGAAAIPGATATPGLLVERDGTITLPKIGAVLAAGKTKQGLAKELETALLPYLKDPIVNIRFMNYRITVLGEVGHPGTFTSTNERLTLLEALGQSGDIGTFGNRTNILVIRDSLGTSLAHRINILDNSVFNSPYYFLQNNDVVYVEPKNQKAYSSSQAVILIPIVASVLSTVILIYSIFKK</sequence>
<evidence type="ECO:0000256" key="3">
    <source>
        <dbReference type="ARBA" id="ARBA00022448"/>
    </source>
</evidence>
<organism evidence="18 19">
    <name type="scientific">Parasediminibacterium paludis</name>
    <dbReference type="NCBI Taxonomy" id="908966"/>
    <lineage>
        <taxon>Bacteria</taxon>
        <taxon>Pseudomonadati</taxon>
        <taxon>Bacteroidota</taxon>
        <taxon>Chitinophagia</taxon>
        <taxon>Chitinophagales</taxon>
        <taxon>Chitinophagaceae</taxon>
        <taxon>Parasediminibacterium</taxon>
    </lineage>
</organism>
<evidence type="ECO:0000256" key="9">
    <source>
        <dbReference type="ARBA" id="ARBA00023065"/>
    </source>
</evidence>
<evidence type="ECO:0000259" key="16">
    <source>
        <dbReference type="Pfam" id="PF02563"/>
    </source>
</evidence>
<dbReference type="Gene3D" id="3.10.560.10">
    <property type="entry name" value="Outer membrane lipoprotein wza domain like"/>
    <property type="match status" value="1"/>
</dbReference>
<feature type="domain" description="Polysaccharide export protein N-terminal" evidence="16">
    <location>
        <begin position="27"/>
        <end position="118"/>
    </location>
</feature>
<dbReference type="InterPro" id="IPR003715">
    <property type="entry name" value="Poly_export_N"/>
</dbReference>
<evidence type="ECO:0000259" key="17">
    <source>
        <dbReference type="Pfam" id="PF22461"/>
    </source>
</evidence>
<evidence type="ECO:0000313" key="19">
    <source>
        <dbReference type="Proteomes" id="UP001595906"/>
    </source>
</evidence>
<dbReference type="PANTHER" id="PTHR33619">
    <property type="entry name" value="POLYSACCHARIDE EXPORT PROTEIN GFCE-RELATED"/>
    <property type="match status" value="1"/>
</dbReference>
<keyword evidence="6 15" id="KW-0812">Transmembrane</keyword>
<evidence type="ECO:0000256" key="15">
    <source>
        <dbReference type="SAM" id="Phobius"/>
    </source>
</evidence>
<comment type="caution">
    <text evidence="18">The sequence shown here is derived from an EMBL/GenBank/DDBJ whole genome shotgun (WGS) entry which is preliminary data.</text>
</comment>
<keyword evidence="15" id="KW-1133">Transmembrane helix</keyword>
<evidence type="ECO:0000256" key="11">
    <source>
        <dbReference type="ARBA" id="ARBA00023136"/>
    </source>
</evidence>
<protein>
    <submittedName>
        <fullName evidence="18">Polysaccharide biosynthesis/export family protein</fullName>
    </submittedName>
</protein>
<evidence type="ECO:0000313" key="18">
    <source>
        <dbReference type="EMBL" id="MFC4233164.1"/>
    </source>
</evidence>
<keyword evidence="11 15" id="KW-0472">Membrane</keyword>
<evidence type="ECO:0000256" key="7">
    <source>
        <dbReference type="ARBA" id="ARBA00022729"/>
    </source>
</evidence>
<keyword evidence="13" id="KW-0998">Cell outer membrane</keyword>
<evidence type="ECO:0000256" key="4">
    <source>
        <dbReference type="ARBA" id="ARBA00022452"/>
    </source>
</evidence>
<dbReference type="PANTHER" id="PTHR33619:SF3">
    <property type="entry name" value="POLYSACCHARIDE EXPORT PROTEIN GFCE-RELATED"/>
    <property type="match status" value="1"/>
</dbReference>
<evidence type="ECO:0000256" key="14">
    <source>
        <dbReference type="ARBA" id="ARBA00023288"/>
    </source>
</evidence>
<keyword evidence="3" id="KW-0813">Transport</keyword>
<dbReference type="InterPro" id="IPR049712">
    <property type="entry name" value="Poly_export"/>
</dbReference>
<evidence type="ECO:0000256" key="2">
    <source>
        <dbReference type="ARBA" id="ARBA00009450"/>
    </source>
</evidence>